<dbReference type="SUPFAM" id="SSF54913">
    <property type="entry name" value="GlnB-like"/>
    <property type="match status" value="1"/>
</dbReference>
<dbReference type="Proteomes" id="UP000289718">
    <property type="component" value="Unassembled WGS sequence"/>
</dbReference>
<dbReference type="EMBL" id="NXIE01000003">
    <property type="protein sequence ID" value="RXK12532.1"/>
    <property type="molecule type" value="Genomic_DNA"/>
</dbReference>
<organism evidence="2 3">
    <name type="scientific">Halarcobacter mediterraneus</name>
    <dbReference type="NCBI Taxonomy" id="2023153"/>
    <lineage>
        <taxon>Bacteria</taxon>
        <taxon>Pseudomonadati</taxon>
        <taxon>Campylobacterota</taxon>
        <taxon>Epsilonproteobacteria</taxon>
        <taxon>Campylobacterales</taxon>
        <taxon>Arcobacteraceae</taxon>
        <taxon>Halarcobacter</taxon>
    </lineage>
</organism>
<dbReference type="InterPro" id="IPR015867">
    <property type="entry name" value="N-reg_PII/ATP_PRibTrfase_C"/>
</dbReference>
<dbReference type="InterPro" id="IPR004323">
    <property type="entry name" value="Ion_tolerance_CutA"/>
</dbReference>
<protein>
    <submittedName>
        <fullName evidence="2">Divalent-cation tolerance protein CutA</fullName>
    </submittedName>
</protein>
<comment type="similarity">
    <text evidence="1">Belongs to the CutA family.</text>
</comment>
<dbReference type="GO" id="GO:0005507">
    <property type="term" value="F:copper ion binding"/>
    <property type="evidence" value="ECO:0007669"/>
    <property type="project" value="TreeGrafter"/>
</dbReference>
<dbReference type="Pfam" id="PF03091">
    <property type="entry name" value="CutA1"/>
    <property type="match status" value="1"/>
</dbReference>
<evidence type="ECO:0000313" key="2">
    <source>
        <dbReference type="EMBL" id="RXK12532.1"/>
    </source>
</evidence>
<reference evidence="2 3" key="1">
    <citation type="submission" date="2017-09" db="EMBL/GenBank/DDBJ databases">
        <title>Genomics of the genus Arcobacter.</title>
        <authorList>
            <person name="Perez-Cataluna A."/>
            <person name="Figueras M.J."/>
            <person name="Salas-Masso N."/>
        </authorList>
    </citation>
    <scope>NUCLEOTIDE SEQUENCE [LARGE SCALE GENOMIC DNA]</scope>
    <source>
        <strain evidence="2 3">F156-34</strain>
    </source>
</reference>
<proteinExistence type="inferred from homology"/>
<gene>
    <name evidence="2" type="ORF">CP965_08095</name>
</gene>
<sequence>MKLIIIQTTCSSKEEARKLSKNLIKSKLAACIHMSKIDSFYMWKDEFCEDEEVLLNIKTKKENFKKIKSKIKELHSYDVPEIISFELDDVSKKYEKFIGDNTK</sequence>
<dbReference type="GO" id="GO:0010038">
    <property type="term" value="P:response to metal ion"/>
    <property type="evidence" value="ECO:0007669"/>
    <property type="project" value="InterPro"/>
</dbReference>
<dbReference type="RefSeq" id="WP_129061590.1">
    <property type="nucleotide sequence ID" value="NZ_NXIE01000003.1"/>
</dbReference>
<name>A0A4Q1AUL7_9BACT</name>
<dbReference type="PANTHER" id="PTHR23419">
    <property type="entry name" value="DIVALENT CATION TOLERANCE CUTA-RELATED"/>
    <property type="match status" value="1"/>
</dbReference>
<dbReference type="Gene3D" id="3.30.70.120">
    <property type="match status" value="1"/>
</dbReference>
<dbReference type="InterPro" id="IPR011322">
    <property type="entry name" value="N-reg_PII-like_a/b"/>
</dbReference>
<dbReference type="AlphaFoldDB" id="A0A4Q1AUL7"/>
<evidence type="ECO:0000256" key="1">
    <source>
        <dbReference type="ARBA" id="ARBA00010169"/>
    </source>
</evidence>
<keyword evidence="3" id="KW-1185">Reference proteome</keyword>
<dbReference type="OrthoDB" id="37622at2"/>
<accession>A0A4Q1AUL7</accession>
<evidence type="ECO:0000313" key="3">
    <source>
        <dbReference type="Proteomes" id="UP000289718"/>
    </source>
</evidence>
<dbReference type="PANTHER" id="PTHR23419:SF8">
    <property type="entry name" value="FI09726P"/>
    <property type="match status" value="1"/>
</dbReference>
<comment type="caution">
    <text evidence="2">The sequence shown here is derived from an EMBL/GenBank/DDBJ whole genome shotgun (WGS) entry which is preliminary data.</text>
</comment>